<dbReference type="InterPro" id="IPR036388">
    <property type="entry name" value="WH-like_DNA-bd_sf"/>
</dbReference>
<accession>A0ABP6YP25</accession>
<dbReference type="InterPro" id="IPR039422">
    <property type="entry name" value="MarR/SlyA-like"/>
</dbReference>
<feature type="domain" description="HTH marR-type" evidence="1">
    <location>
        <begin position="15"/>
        <end position="151"/>
    </location>
</feature>
<dbReference type="Gene3D" id="1.10.10.10">
    <property type="entry name" value="Winged helix-like DNA-binding domain superfamily/Winged helix DNA-binding domain"/>
    <property type="match status" value="1"/>
</dbReference>
<name>A0ABP6YP25_9PSEU</name>
<dbReference type="PANTHER" id="PTHR33164">
    <property type="entry name" value="TRANSCRIPTIONAL REGULATOR, MARR FAMILY"/>
    <property type="match status" value="1"/>
</dbReference>
<evidence type="ECO:0000313" key="3">
    <source>
        <dbReference type="Proteomes" id="UP001500689"/>
    </source>
</evidence>
<organism evidence="2 3">
    <name type="scientific">Amycolatopsis ultiminotia</name>
    <dbReference type="NCBI Taxonomy" id="543629"/>
    <lineage>
        <taxon>Bacteria</taxon>
        <taxon>Bacillati</taxon>
        <taxon>Actinomycetota</taxon>
        <taxon>Actinomycetes</taxon>
        <taxon>Pseudonocardiales</taxon>
        <taxon>Pseudonocardiaceae</taxon>
        <taxon>Amycolatopsis</taxon>
    </lineage>
</organism>
<dbReference type="SMART" id="SM00347">
    <property type="entry name" value="HTH_MARR"/>
    <property type="match status" value="1"/>
</dbReference>
<dbReference type="SUPFAM" id="SSF46785">
    <property type="entry name" value="Winged helix' DNA-binding domain"/>
    <property type="match status" value="1"/>
</dbReference>
<proteinExistence type="predicted"/>
<dbReference type="EMBL" id="BAAAZN010000032">
    <property type="protein sequence ID" value="GAA3586312.1"/>
    <property type="molecule type" value="Genomic_DNA"/>
</dbReference>
<dbReference type="RefSeq" id="WP_344869140.1">
    <property type="nucleotide sequence ID" value="NZ_BAAAZN010000032.1"/>
</dbReference>
<evidence type="ECO:0000313" key="2">
    <source>
        <dbReference type="EMBL" id="GAA3586312.1"/>
    </source>
</evidence>
<reference evidence="3" key="1">
    <citation type="journal article" date="2019" name="Int. J. Syst. Evol. Microbiol.">
        <title>The Global Catalogue of Microorganisms (GCM) 10K type strain sequencing project: providing services to taxonomists for standard genome sequencing and annotation.</title>
        <authorList>
            <consortium name="The Broad Institute Genomics Platform"/>
            <consortium name="The Broad Institute Genome Sequencing Center for Infectious Disease"/>
            <person name="Wu L."/>
            <person name="Ma J."/>
        </authorList>
    </citation>
    <scope>NUCLEOTIDE SEQUENCE [LARGE SCALE GENOMIC DNA]</scope>
    <source>
        <strain evidence="3">JCM 16898</strain>
    </source>
</reference>
<gene>
    <name evidence="2" type="ORF">GCM10022222_83700</name>
</gene>
<dbReference type="PANTHER" id="PTHR33164:SF106">
    <property type="entry name" value="TRANSCRIPTIONAL REGULATORY PROTEIN"/>
    <property type="match status" value="1"/>
</dbReference>
<protein>
    <submittedName>
        <fullName evidence="2">MarR family transcriptional regulator</fullName>
    </submittedName>
</protein>
<dbReference type="InterPro" id="IPR036390">
    <property type="entry name" value="WH_DNA-bd_sf"/>
</dbReference>
<comment type="caution">
    <text evidence="2">The sequence shown here is derived from an EMBL/GenBank/DDBJ whole genome shotgun (WGS) entry which is preliminary data.</text>
</comment>
<sequence length="167" mass="18548">MRGETEKDRPATPERKELIEELMVAGRALSTATVMFHSVLAENVGLTSTEDKAMELLDRLGPLTPGKLAEYSGLARASVTALVDRLERKGFVRRVRRSDDRRSVLVEVNPERARSIDALLTSWVGELTSLFDEYDDGELRVILGFLEQAAKRQQEMTVELAAGSTEA</sequence>
<dbReference type="InterPro" id="IPR000835">
    <property type="entry name" value="HTH_MarR-typ"/>
</dbReference>
<evidence type="ECO:0000259" key="1">
    <source>
        <dbReference type="PROSITE" id="PS50995"/>
    </source>
</evidence>
<dbReference type="PRINTS" id="PR00598">
    <property type="entry name" value="HTHMARR"/>
</dbReference>
<dbReference type="PROSITE" id="PS50995">
    <property type="entry name" value="HTH_MARR_2"/>
    <property type="match status" value="1"/>
</dbReference>
<dbReference type="Proteomes" id="UP001500689">
    <property type="component" value="Unassembled WGS sequence"/>
</dbReference>
<keyword evidence="3" id="KW-1185">Reference proteome</keyword>
<dbReference type="Pfam" id="PF01047">
    <property type="entry name" value="MarR"/>
    <property type="match status" value="1"/>
</dbReference>